<gene>
    <name evidence="1" type="ORF">E4T88_17245</name>
</gene>
<dbReference type="AlphaFoldDB" id="A0A4Y9IJM5"/>
<sequence>TEHFRRLVPLINKHQSKECEFTIMEIFQ</sequence>
<accession>A0A4Y9IJM5</accession>
<organism evidence="1 2">
    <name type="scientific">Dysgonomonas mossii</name>
    <dbReference type="NCBI Taxonomy" id="163665"/>
    <lineage>
        <taxon>Bacteria</taxon>
        <taxon>Pseudomonadati</taxon>
        <taxon>Bacteroidota</taxon>
        <taxon>Bacteroidia</taxon>
        <taxon>Bacteroidales</taxon>
        <taxon>Dysgonomonadaceae</taxon>
        <taxon>Dysgonomonas</taxon>
    </lineage>
</organism>
<protein>
    <submittedName>
        <fullName evidence="1">Antibiotic biosynthesis monooxygenase</fullName>
    </submittedName>
</protein>
<name>A0A4Y9IJM5_9BACT</name>
<dbReference type="EMBL" id="SPPK01000024">
    <property type="protein sequence ID" value="TFU86239.1"/>
    <property type="molecule type" value="Genomic_DNA"/>
</dbReference>
<keyword evidence="1" id="KW-0503">Monooxygenase</keyword>
<comment type="caution">
    <text evidence="1">The sequence shown here is derived from an EMBL/GenBank/DDBJ whole genome shotgun (WGS) entry which is preliminary data.</text>
</comment>
<dbReference type="Proteomes" id="UP000298285">
    <property type="component" value="Unassembled WGS sequence"/>
</dbReference>
<dbReference type="GO" id="GO:0004497">
    <property type="term" value="F:monooxygenase activity"/>
    <property type="evidence" value="ECO:0007669"/>
    <property type="project" value="UniProtKB-KW"/>
</dbReference>
<evidence type="ECO:0000313" key="2">
    <source>
        <dbReference type="Proteomes" id="UP000298285"/>
    </source>
</evidence>
<reference evidence="1 2" key="1">
    <citation type="submission" date="2019-03" db="EMBL/GenBank/DDBJ databases">
        <title>Diversity of the mouse oral microbiome.</title>
        <authorList>
            <person name="Joseph S."/>
            <person name="Aduse-Opoku J."/>
            <person name="Curtis M."/>
            <person name="Wade W."/>
            <person name="Hashim A."/>
        </authorList>
    </citation>
    <scope>NUCLEOTIDE SEQUENCE [LARGE SCALE GENOMIC DNA]</scope>
    <source>
        <strain evidence="1 2">P11</strain>
    </source>
</reference>
<feature type="non-terminal residue" evidence="1">
    <location>
        <position position="1"/>
    </location>
</feature>
<keyword evidence="1" id="KW-0560">Oxidoreductase</keyword>
<proteinExistence type="predicted"/>
<evidence type="ECO:0000313" key="1">
    <source>
        <dbReference type="EMBL" id="TFU86239.1"/>
    </source>
</evidence>